<dbReference type="RefSeq" id="WP_013068360.1">
    <property type="nucleotide sequence ID" value="NC_014034.1"/>
</dbReference>
<reference key="1">
    <citation type="submission" date="2008-12" db="EMBL/GenBank/DDBJ databases">
        <title>Complete genome sequence of Rhodobacter capsulatus SB1003.</title>
        <authorList>
            <person name="Strnad H."/>
            <person name="Lapidus A."/>
            <person name="Vlcek C."/>
            <person name="Ulbrich P."/>
            <person name="Paces J."/>
            <person name="Maltsev N."/>
            <person name="Kumar V."/>
            <person name="Kogan Y."/>
            <person name="Milgram A."/>
            <person name="Rebrekov D."/>
            <person name="Mazur M."/>
            <person name="Cox R."/>
            <person name="Kyrpides N."/>
            <person name="Kolar M."/>
            <person name="Sachova J."/>
            <person name="Ridl J."/>
            <person name="Ivanova N."/>
            <person name="Kapatral V."/>
            <person name="Los T."/>
            <person name="Lykidis A."/>
            <person name="Mikhailova N."/>
            <person name="Reznik G."/>
            <person name="Vasieva O."/>
            <person name="Fonstein M."/>
            <person name="Paces V."/>
            <person name="Haselkorn R."/>
        </authorList>
    </citation>
    <scope>NUCLEOTIDE SEQUENCE</scope>
    <source>
        <strain>SB1003</strain>
    </source>
</reference>
<sequence length="162" mass="17447">MTGPFAEIVARLEAGLAGHEPLPRLDRIMAMAEEILVTWLMRCGMGAAPGLVEGSLLLSLHRQSCHCQPGFDASRELCREIVARRNVALLYPEDAAQAHWEMAGKVLQLARFVADVMPPAPTPEAVAAQERAADLTACRCAAPTLPAPTLPTPDLREEARAC</sequence>
<dbReference type="eggNOG" id="ENOG5031BIP">
    <property type="taxonomic scope" value="Bacteria"/>
</dbReference>
<proteinExistence type="predicted"/>
<reference evidence="1 2" key="2">
    <citation type="journal article" date="2010" name="J. Bacteriol.">
        <title>Complete genome sequence of the photosynthetic purple nonsulfur bacterium Rhodobacter capsulatus SB 1003.</title>
        <authorList>
            <person name="Strnad H."/>
            <person name="Lapidus A."/>
            <person name="Paces J."/>
            <person name="Ulbrich P."/>
            <person name="Vlcek C."/>
            <person name="Paces V."/>
            <person name="Haselkorn R."/>
        </authorList>
    </citation>
    <scope>NUCLEOTIDE SEQUENCE [LARGE SCALE GENOMIC DNA]</scope>
    <source>
        <strain evidence="2">ATCC BAA-309 / NBRC 16581 / SB1003</strain>
    </source>
</reference>
<dbReference type="Proteomes" id="UP000002361">
    <property type="component" value="Chromosome"/>
</dbReference>
<dbReference type="OrthoDB" id="7856057at2"/>
<dbReference type="HOGENOM" id="CLU_1634060_0_0_5"/>
<accession>D5AN91</accession>
<dbReference type="GeneID" id="31491474"/>
<protein>
    <submittedName>
        <fullName evidence="1">Uncharacterized protein</fullName>
    </submittedName>
</protein>
<evidence type="ECO:0000313" key="2">
    <source>
        <dbReference type="Proteomes" id="UP000002361"/>
    </source>
</evidence>
<keyword evidence="2" id="KW-1185">Reference proteome</keyword>
<dbReference type="KEGG" id="rcp:RCAP_rcc02651"/>
<dbReference type="EMBL" id="CP001312">
    <property type="protein sequence ID" value="ADE86381.1"/>
    <property type="molecule type" value="Genomic_DNA"/>
</dbReference>
<dbReference type="AlphaFoldDB" id="D5AN91"/>
<evidence type="ECO:0000313" key="1">
    <source>
        <dbReference type="EMBL" id="ADE86381.1"/>
    </source>
</evidence>
<name>D5AN91_RHOCB</name>
<gene>
    <name evidence="1" type="ordered locus">RCAP_rcc02651</name>
</gene>
<organism evidence="1 2">
    <name type="scientific">Rhodobacter capsulatus (strain ATCC BAA-309 / NBRC 16581 / SB1003)</name>
    <dbReference type="NCBI Taxonomy" id="272942"/>
    <lineage>
        <taxon>Bacteria</taxon>
        <taxon>Pseudomonadati</taxon>
        <taxon>Pseudomonadota</taxon>
        <taxon>Alphaproteobacteria</taxon>
        <taxon>Rhodobacterales</taxon>
        <taxon>Rhodobacter group</taxon>
        <taxon>Rhodobacter</taxon>
    </lineage>
</organism>